<comment type="caution">
    <text evidence="2">The sequence shown here is derived from an EMBL/GenBank/DDBJ whole genome shotgun (WGS) entry which is preliminary data.</text>
</comment>
<feature type="transmembrane region" description="Helical" evidence="1">
    <location>
        <begin position="289"/>
        <end position="308"/>
    </location>
</feature>
<evidence type="ECO:0000256" key="1">
    <source>
        <dbReference type="SAM" id="Phobius"/>
    </source>
</evidence>
<sequence>MTQVSSSRANPFRPGVVLAVLAIGASAFLLMLYALGQGWTGQQDRDGGTHAASNGLTGFAGLVQVAEGSGYSVELSRNRARTNDYGLVVLTPQLYGDIAELSELVEERQNLDSGPTLIIMPKWAAYPIPAQNEVETEEGWVMLVDARAPGWVNELALTEGAELSLGQTNGWNGFGRNGDLPDETRVQALTGQPDQPFKPLVVDSEGDVLVGALEQETNGYDYEPWPVIVVFEPDLMNNYGMADRERARTAMSIISAATLGDDMPVKFDLTLAGLGTSENLLTLAFSPPFLAATLCLILASIVIAWRAFRRFGPPAVEGPAIARGKRQLARNGAALVAQLKRFHLLKEPYEALIGKRVANHLGLRIADNDAREIAIDRKLQARGHTGPRFVDLAGDLREAERPGDIIRAARALRQFERNLTQ</sequence>
<reference evidence="2 3" key="1">
    <citation type="submission" date="2020-11" db="EMBL/GenBank/DDBJ databases">
        <title>Erythrobacter sediminis sp. nov., a marine bacterium from a tidal flat of Garorim Bay.</title>
        <authorList>
            <person name="Kim D."/>
            <person name="Yoo Y."/>
            <person name="Kim J.-J."/>
        </authorList>
    </citation>
    <scope>NUCLEOTIDE SEQUENCE [LARGE SCALE GENOMIC DNA]</scope>
    <source>
        <strain evidence="2 3">JGD-13</strain>
    </source>
</reference>
<feature type="transmembrane region" description="Helical" evidence="1">
    <location>
        <begin position="12"/>
        <end position="35"/>
    </location>
</feature>
<organism evidence="2 3">
    <name type="scientific">Aurantiacibacter sediminis</name>
    <dbReference type="NCBI Taxonomy" id="2793064"/>
    <lineage>
        <taxon>Bacteria</taxon>
        <taxon>Pseudomonadati</taxon>
        <taxon>Pseudomonadota</taxon>
        <taxon>Alphaproteobacteria</taxon>
        <taxon>Sphingomonadales</taxon>
        <taxon>Erythrobacteraceae</taxon>
        <taxon>Aurantiacibacter</taxon>
    </lineage>
</organism>
<dbReference type="RefSeq" id="WP_197919635.1">
    <property type="nucleotide sequence ID" value="NZ_CAWPTA010000006.1"/>
</dbReference>
<keyword evidence="1" id="KW-0472">Membrane</keyword>
<evidence type="ECO:0000313" key="2">
    <source>
        <dbReference type="EMBL" id="MBH5320987.1"/>
    </source>
</evidence>
<keyword evidence="3" id="KW-1185">Reference proteome</keyword>
<keyword evidence="1" id="KW-0812">Transmembrane</keyword>
<keyword evidence="1" id="KW-1133">Transmembrane helix</keyword>
<name>A0ABS0MZ38_9SPHN</name>
<gene>
    <name evidence="2" type="ORF">I5L03_00140</name>
</gene>
<accession>A0ABS0MZ38</accession>
<proteinExistence type="predicted"/>
<evidence type="ECO:0000313" key="3">
    <source>
        <dbReference type="Proteomes" id="UP000602442"/>
    </source>
</evidence>
<dbReference type="EMBL" id="JAEANY010000001">
    <property type="protein sequence ID" value="MBH5320987.1"/>
    <property type="molecule type" value="Genomic_DNA"/>
</dbReference>
<protein>
    <submittedName>
        <fullName evidence="2">DUF4350 domain-containing protein</fullName>
    </submittedName>
</protein>
<dbReference type="Proteomes" id="UP000602442">
    <property type="component" value="Unassembled WGS sequence"/>
</dbReference>